<dbReference type="Gene3D" id="3.40.50.880">
    <property type="match status" value="1"/>
</dbReference>
<evidence type="ECO:0000313" key="6">
    <source>
        <dbReference type="Proteomes" id="UP000320390"/>
    </source>
</evidence>
<dbReference type="Pfam" id="PF06439">
    <property type="entry name" value="3keto-disac_hyd"/>
    <property type="match status" value="1"/>
</dbReference>
<keyword evidence="6" id="KW-1185">Reference proteome</keyword>
<organism evidence="5 6">
    <name type="scientific">Saltatorellus ferox</name>
    <dbReference type="NCBI Taxonomy" id="2528018"/>
    <lineage>
        <taxon>Bacteria</taxon>
        <taxon>Pseudomonadati</taxon>
        <taxon>Planctomycetota</taxon>
        <taxon>Planctomycetia</taxon>
        <taxon>Planctomycetia incertae sedis</taxon>
        <taxon>Saltatorellus</taxon>
    </lineage>
</organism>
<gene>
    <name evidence="5" type="ORF">Poly30_24610</name>
</gene>
<protein>
    <submittedName>
        <fullName evidence="5">Trehalose utilization</fullName>
    </submittedName>
</protein>
<reference evidence="5 6" key="1">
    <citation type="submission" date="2019-02" db="EMBL/GenBank/DDBJ databases">
        <title>Deep-cultivation of Planctomycetes and their phenomic and genomic characterization uncovers novel biology.</title>
        <authorList>
            <person name="Wiegand S."/>
            <person name="Jogler M."/>
            <person name="Boedeker C."/>
            <person name="Pinto D."/>
            <person name="Vollmers J."/>
            <person name="Rivas-Marin E."/>
            <person name="Kohn T."/>
            <person name="Peeters S.H."/>
            <person name="Heuer A."/>
            <person name="Rast P."/>
            <person name="Oberbeckmann S."/>
            <person name="Bunk B."/>
            <person name="Jeske O."/>
            <person name="Meyerdierks A."/>
            <person name="Storesund J.E."/>
            <person name="Kallscheuer N."/>
            <person name="Luecker S."/>
            <person name="Lage O.M."/>
            <person name="Pohl T."/>
            <person name="Merkel B.J."/>
            <person name="Hornburger P."/>
            <person name="Mueller R.-W."/>
            <person name="Bruemmer F."/>
            <person name="Labrenz M."/>
            <person name="Spormann A.M."/>
            <person name="Op den Camp H."/>
            <person name="Overmann J."/>
            <person name="Amann R."/>
            <person name="Jetten M.S.M."/>
            <person name="Mascher T."/>
            <person name="Medema M.H."/>
            <person name="Devos D.P."/>
            <person name="Kaster A.-K."/>
            <person name="Ovreas L."/>
            <person name="Rohde M."/>
            <person name="Galperin M.Y."/>
            <person name="Jogler C."/>
        </authorList>
    </citation>
    <scope>NUCLEOTIDE SEQUENCE [LARGE SCALE GENOMIC DNA]</scope>
    <source>
        <strain evidence="5 6">Poly30</strain>
    </source>
</reference>
<feature type="chain" id="PRO_5021799134" evidence="2">
    <location>
        <begin position="23"/>
        <end position="526"/>
    </location>
</feature>
<feature type="domain" description="3-keto-alpha-glucoside-1,2-lyase/3-keto-2-hydroxy-glucal hydratase" evidence="4">
    <location>
        <begin position="31"/>
        <end position="230"/>
    </location>
</feature>
<dbReference type="SUPFAM" id="SSF52317">
    <property type="entry name" value="Class I glutamine amidotransferase-like"/>
    <property type="match status" value="1"/>
</dbReference>
<dbReference type="Gene3D" id="2.60.120.560">
    <property type="entry name" value="Exo-inulinase, domain 1"/>
    <property type="match status" value="1"/>
</dbReference>
<name>A0A518ES77_9BACT</name>
<evidence type="ECO:0000313" key="5">
    <source>
        <dbReference type="EMBL" id="QDV06943.1"/>
    </source>
</evidence>
<dbReference type="InterPro" id="IPR010496">
    <property type="entry name" value="AL/BT2_dom"/>
</dbReference>
<dbReference type="GO" id="GO:0016787">
    <property type="term" value="F:hydrolase activity"/>
    <property type="evidence" value="ECO:0007669"/>
    <property type="project" value="InterPro"/>
</dbReference>
<dbReference type="AlphaFoldDB" id="A0A518ES77"/>
<dbReference type="Proteomes" id="UP000320390">
    <property type="component" value="Chromosome"/>
</dbReference>
<proteinExistence type="predicted"/>
<keyword evidence="2" id="KW-0732">Signal</keyword>
<sequence precursor="true">MKWPLKSLIGSIVLAIGSPLLAQHGMGHPDEWKPIFDGETLAGWDGHPEFWSVEDGAITGQTSEEHVTKGNTFLIWRGGEPANFELKAQFRIGAHNSGIQYRSFETDERWVVGGYQADIDFGNQWSGTNYGERFGGILARRGEKATRSPEGERTVTSLGDAAKLAEAIKVGEWNTYHIVARGHHLVHEINGTVMSEFIDHGSAARSKGVLALQLHAGPPMKVQFKDLQLKTLPDSPDATRKVVFVAGGRSHGNGAHEHRAGSMLLAKRIAELPGFEAVVVTEGWPEDESVFDGAAAVVIFCDGGEAHPLNPRLEAFDEMMKRGVGLGTIHYAVETVKGPAGDKFLEWQGGFFEPYWSINPHWRAKFEAFVEHPVTRGLTPFEVQDEWYYHMRFREGMEGVTPILTAMPDTGTLMRPDGPHSNNEYVRDAVVKRKEPQHLAWAATRDGGGRGFGFTGGHNHINWQNDNFRRAVLNGIVWISHGEVPEGGVPSGTPDAEEMDANQDMHGDLGGQRVFPFAPRAPRTEK</sequence>
<dbReference type="InterPro" id="IPR029062">
    <property type="entry name" value="Class_I_gatase-like"/>
</dbReference>
<dbReference type="InterPro" id="IPR029010">
    <property type="entry name" value="ThuA-like"/>
</dbReference>
<dbReference type="RefSeq" id="WP_419191282.1">
    <property type="nucleotide sequence ID" value="NZ_CP036434.1"/>
</dbReference>
<feature type="signal peptide" evidence="2">
    <location>
        <begin position="1"/>
        <end position="22"/>
    </location>
</feature>
<evidence type="ECO:0000256" key="1">
    <source>
        <dbReference type="SAM" id="MobiDB-lite"/>
    </source>
</evidence>
<feature type="domain" description="ThuA-like" evidence="3">
    <location>
        <begin position="255"/>
        <end position="478"/>
    </location>
</feature>
<evidence type="ECO:0000259" key="3">
    <source>
        <dbReference type="Pfam" id="PF06283"/>
    </source>
</evidence>
<accession>A0A518ES77</accession>
<evidence type="ECO:0000259" key="4">
    <source>
        <dbReference type="Pfam" id="PF06439"/>
    </source>
</evidence>
<dbReference type="Pfam" id="PF06283">
    <property type="entry name" value="ThuA"/>
    <property type="match status" value="1"/>
</dbReference>
<evidence type="ECO:0000256" key="2">
    <source>
        <dbReference type="SAM" id="SignalP"/>
    </source>
</evidence>
<feature type="region of interest" description="Disordered" evidence="1">
    <location>
        <begin position="484"/>
        <end position="526"/>
    </location>
</feature>
<dbReference type="EMBL" id="CP036434">
    <property type="protein sequence ID" value="QDV06943.1"/>
    <property type="molecule type" value="Genomic_DNA"/>
</dbReference>